<organism evidence="3 4">
    <name type="scientific">Halococcus thailandensis JCM 13552</name>
    <dbReference type="NCBI Taxonomy" id="1227457"/>
    <lineage>
        <taxon>Archaea</taxon>
        <taxon>Methanobacteriati</taxon>
        <taxon>Methanobacteriota</taxon>
        <taxon>Stenosarchaea group</taxon>
        <taxon>Halobacteria</taxon>
        <taxon>Halobacteriales</taxon>
        <taxon>Halococcaceae</taxon>
        <taxon>Halococcus</taxon>
    </lineage>
</organism>
<sequence>MIADLDIPEATFSDRYPRPGKADFEFASVVLMFLYQHARGFDQSELHRQLTGTAYVYIRFGLSRPPTQQAVSYIWRNRLSLADRCTIKSTAREIRDIAADHDIVSDDEPRLNPAEIADTEITDELIMNAVEAARDRGLDEFDSDRASNATFGDLVFFERQGYLNIADRGTTTRSEGSSKRFERISDRRETPHGDTHLRTMKKTAAPPEQTTLDDYEDGRRPRDWQRIRDEVLDPFHRGVATILEGVRENGGIREPVIAAIDITPWPVFTSPYKNNEDVARSDEPVVVNGEERYPREEYPEMVHGLKESHERGYEMATITIIGEDTPIVLGVEPVRRESDWETEDARNTSQARIVERLLKQAEQHVDIHKVFCDRGFDAHSVRDTIDRHDTTYLIPKRKYQAEIEDIEELERESVTGAGVVRNVPHGHDGRVHTGSIMYVPSTEEEGAYAVFTTNRNVPVEQVQGFVGQYTQRWRIENEYKSIKKHFLPAVGSMDYRVRFLYFVIGVVMYNVWRLTNLLFREAVDVHLGEHPPIPAGEFIEILAFCIVPGD</sequence>
<dbReference type="InterPro" id="IPR012337">
    <property type="entry name" value="RNaseH-like_sf"/>
</dbReference>
<proteinExistence type="predicted"/>
<evidence type="ECO:0000313" key="3">
    <source>
        <dbReference type="EMBL" id="EMA56509.1"/>
    </source>
</evidence>
<dbReference type="SUPFAM" id="SSF53098">
    <property type="entry name" value="Ribonuclease H-like"/>
    <property type="match status" value="1"/>
</dbReference>
<evidence type="ECO:0000256" key="1">
    <source>
        <dbReference type="SAM" id="MobiDB-lite"/>
    </source>
</evidence>
<comment type="caution">
    <text evidence="3">The sequence shown here is derived from an EMBL/GenBank/DDBJ whole genome shotgun (WGS) entry which is preliminary data.</text>
</comment>
<dbReference type="Pfam" id="PF01609">
    <property type="entry name" value="DDE_Tnp_1"/>
    <property type="match status" value="1"/>
</dbReference>
<protein>
    <submittedName>
        <fullName evidence="3">Transposase IS4 family protein</fullName>
    </submittedName>
</protein>
<dbReference type="eggNOG" id="arCOG06160">
    <property type="taxonomic scope" value="Archaea"/>
</dbReference>
<feature type="compositionally biased region" description="Basic and acidic residues" evidence="1">
    <location>
        <begin position="176"/>
        <end position="197"/>
    </location>
</feature>
<dbReference type="PATRIC" id="fig|1227457.3.peg.405"/>
<keyword evidence="4" id="KW-1185">Reference proteome</keyword>
<name>M0NHD7_9EURY</name>
<dbReference type="EMBL" id="AOMF01000037">
    <property type="protein sequence ID" value="EMA56509.1"/>
    <property type="molecule type" value="Genomic_DNA"/>
</dbReference>
<feature type="domain" description="Transposase IS4-like" evidence="2">
    <location>
        <begin position="345"/>
        <end position="486"/>
    </location>
</feature>
<evidence type="ECO:0000313" key="4">
    <source>
        <dbReference type="Proteomes" id="UP000011680"/>
    </source>
</evidence>
<dbReference type="InterPro" id="IPR002559">
    <property type="entry name" value="Transposase_11"/>
</dbReference>
<accession>M0NHD7</accession>
<dbReference type="GO" id="GO:0004803">
    <property type="term" value="F:transposase activity"/>
    <property type="evidence" value="ECO:0007669"/>
    <property type="project" value="InterPro"/>
</dbReference>
<feature type="region of interest" description="Disordered" evidence="1">
    <location>
        <begin position="169"/>
        <end position="218"/>
    </location>
</feature>
<reference evidence="3 4" key="1">
    <citation type="journal article" date="2014" name="PLoS Genet.">
        <title>Phylogenetically driven sequencing of extremely halophilic archaea reveals strategies for static and dynamic osmo-response.</title>
        <authorList>
            <person name="Becker E.A."/>
            <person name="Seitzer P.M."/>
            <person name="Tritt A."/>
            <person name="Larsen D."/>
            <person name="Krusor M."/>
            <person name="Yao A.I."/>
            <person name="Wu D."/>
            <person name="Madern D."/>
            <person name="Eisen J.A."/>
            <person name="Darling A.E."/>
            <person name="Facciotti M.T."/>
        </authorList>
    </citation>
    <scope>NUCLEOTIDE SEQUENCE [LARGE SCALE GENOMIC DNA]</scope>
    <source>
        <strain evidence="3 4">JCM 13552</strain>
    </source>
</reference>
<evidence type="ECO:0000259" key="2">
    <source>
        <dbReference type="Pfam" id="PF01609"/>
    </source>
</evidence>
<dbReference type="GO" id="GO:0006313">
    <property type="term" value="P:DNA transposition"/>
    <property type="evidence" value="ECO:0007669"/>
    <property type="project" value="InterPro"/>
</dbReference>
<dbReference type="Proteomes" id="UP000011680">
    <property type="component" value="Unassembled WGS sequence"/>
</dbReference>
<dbReference type="GO" id="GO:0003677">
    <property type="term" value="F:DNA binding"/>
    <property type="evidence" value="ECO:0007669"/>
    <property type="project" value="InterPro"/>
</dbReference>
<dbReference type="AlphaFoldDB" id="M0NHD7"/>
<gene>
    <name evidence="3" type="ORF">C451_02263</name>
</gene>